<dbReference type="EMBL" id="CAJSTJ010000119">
    <property type="protein sequence ID" value="CAG7557408.1"/>
    <property type="molecule type" value="Genomic_DNA"/>
</dbReference>
<reference evidence="3" key="1">
    <citation type="submission" date="2021-05" db="EMBL/GenBank/DDBJ databases">
        <authorList>
            <person name="Khan N."/>
        </authorList>
    </citation>
    <scope>NUCLEOTIDE SEQUENCE</scope>
</reference>
<protein>
    <recommendedName>
        <fullName evidence="2">F-box domain-containing protein</fullName>
    </recommendedName>
</protein>
<evidence type="ECO:0000313" key="4">
    <source>
        <dbReference type="Proteomes" id="UP000693738"/>
    </source>
</evidence>
<evidence type="ECO:0000313" key="3">
    <source>
        <dbReference type="EMBL" id="CAG7557408.1"/>
    </source>
</evidence>
<organism evidence="3 4">
    <name type="scientific">Fusarium equiseti</name>
    <name type="common">Fusarium scirpi</name>
    <dbReference type="NCBI Taxonomy" id="61235"/>
    <lineage>
        <taxon>Eukaryota</taxon>
        <taxon>Fungi</taxon>
        <taxon>Dikarya</taxon>
        <taxon>Ascomycota</taxon>
        <taxon>Pezizomycotina</taxon>
        <taxon>Sordariomycetes</taxon>
        <taxon>Hypocreomycetidae</taxon>
        <taxon>Hypocreales</taxon>
        <taxon>Nectriaceae</taxon>
        <taxon>Fusarium</taxon>
        <taxon>Fusarium incarnatum-equiseti species complex</taxon>
    </lineage>
</organism>
<evidence type="ECO:0000256" key="1">
    <source>
        <dbReference type="SAM" id="MobiDB-lite"/>
    </source>
</evidence>
<feature type="region of interest" description="Disordered" evidence="1">
    <location>
        <begin position="77"/>
        <end position="130"/>
    </location>
</feature>
<evidence type="ECO:0000259" key="2">
    <source>
        <dbReference type="PROSITE" id="PS50181"/>
    </source>
</evidence>
<comment type="caution">
    <text evidence="3">The sequence shown here is derived from an EMBL/GenBank/DDBJ whole genome shotgun (WGS) entry which is preliminary data.</text>
</comment>
<dbReference type="CDD" id="cd09917">
    <property type="entry name" value="F-box_SF"/>
    <property type="match status" value="1"/>
</dbReference>
<accession>A0A8J2NAP5</accession>
<dbReference type="Proteomes" id="UP000693738">
    <property type="component" value="Unassembled WGS sequence"/>
</dbReference>
<dbReference type="InterPro" id="IPR001810">
    <property type="entry name" value="F-box_dom"/>
</dbReference>
<proteinExistence type="predicted"/>
<gene>
    <name evidence="3" type="ORF">FEQUK3_LOCUS3109</name>
</gene>
<sequence>MSAPSYHCQICGVDMAIARIRTPNEPPSAAWSIDGANYVSWMKYPFNDVAEDRDCKDCTTIDRTPADPQIFEWDTLPIWPEDDDSDDPDWVPDDQSCTDSEALEYDSGAEDDSDDSSSETTEDHADTEELYSVSNLCNKPRPERLLHGTWYNNKVFYTGTREAPLLSDFPEQDGRKIPHEHIASPSCQSLRGINGHVLSVEQMKNCRNLRLIIPKRANWELGAEDELLEKDSLFFLSGETNGSNAAQGNHWTSWRSFYPPRHGVQELMTTWDCINNGVVDSDDTSPIAVHSYCLDIYAKTSFRKLGHANLDGLWHWREIEDNPTGYGISQSKIPALEPEVSGAREVWYYPWHHFPGDEWLVANPVEVPGIGNALELCLNLTVAEGSAQTHAKLLNLPPEMMDLILGSLRPRDLNALAKTCQAMYHLTQPKFQARVSGKMPWLWEISEGNQYPESPWQSVAWDPICPLGIPPPTLPVGLEDEASETRIWEEIIAEFPEMKEVGEAVRAINTLRRNEIEVPYQDKLEAQSKAWHAFRVDVEKWIVNSGTSDSRVDWRRTWLTTKMPGMRNRKRIWNRCEKIVNCVKKVHKLGEIENKAEALALKLAHPHHPGWYTTETERNWDQNNN</sequence>
<dbReference type="PROSITE" id="PS50181">
    <property type="entry name" value="FBOX"/>
    <property type="match status" value="1"/>
</dbReference>
<dbReference type="AlphaFoldDB" id="A0A8J2NAP5"/>
<feature type="compositionally biased region" description="Acidic residues" evidence="1">
    <location>
        <begin position="80"/>
        <end position="92"/>
    </location>
</feature>
<feature type="domain" description="F-box" evidence="2">
    <location>
        <begin position="390"/>
        <end position="434"/>
    </location>
</feature>
<feature type="compositionally biased region" description="Acidic residues" evidence="1">
    <location>
        <begin position="101"/>
        <end position="117"/>
    </location>
</feature>
<name>A0A8J2NAP5_FUSEQ</name>